<dbReference type="EMBL" id="LJIJ01000657">
    <property type="protein sequence ID" value="ODM95538.1"/>
    <property type="molecule type" value="Genomic_DNA"/>
</dbReference>
<dbReference type="GO" id="GO:0008061">
    <property type="term" value="F:chitin binding"/>
    <property type="evidence" value="ECO:0007669"/>
    <property type="project" value="InterPro"/>
</dbReference>
<dbReference type="AlphaFoldDB" id="A0A1D2MRL7"/>
<proteinExistence type="predicted"/>
<protein>
    <recommendedName>
        <fullName evidence="5">Chitin-binding type-2 domain-containing protein</fullName>
    </recommendedName>
</protein>
<dbReference type="Proteomes" id="UP000094527">
    <property type="component" value="Unassembled WGS sequence"/>
</dbReference>
<dbReference type="OrthoDB" id="6020543at2759"/>
<feature type="chain" id="PRO_5008904432" description="Chitin-binding type-2 domain-containing protein" evidence="2">
    <location>
        <begin position="22"/>
        <end position="344"/>
    </location>
</feature>
<feature type="region of interest" description="Disordered" evidence="1">
    <location>
        <begin position="47"/>
        <end position="66"/>
    </location>
</feature>
<feature type="compositionally biased region" description="Acidic residues" evidence="1">
    <location>
        <begin position="258"/>
        <end position="275"/>
    </location>
</feature>
<evidence type="ECO:0000256" key="1">
    <source>
        <dbReference type="SAM" id="MobiDB-lite"/>
    </source>
</evidence>
<comment type="caution">
    <text evidence="3">The sequence shown here is derived from an EMBL/GenBank/DDBJ whole genome shotgun (WGS) entry which is preliminary data.</text>
</comment>
<gene>
    <name evidence="3" type="ORF">Ocin01_11150</name>
</gene>
<feature type="region of interest" description="Disordered" evidence="1">
    <location>
        <begin position="244"/>
        <end position="282"/>
    </location>
</feature>
<feature type="signal peptide" evidence="2">
    <location>
        <begin position="1"/>
        <end position="21"/>
    </location>
</feature>
<sequence>MYTCACIILGILFSLGEYCNAQQNRRPGSTSAGMDAYRMRLAAYNRRQSTPKPAPLQTPSAGPSRAGQQAQIVNGFYCAKIHTFFTTEDNPRMYHLCARNRDSWYVYHFFCPGGSIFDESVKKCSMSRRAPPSRPFIVSTPGTSTTTTRTPVIQRRTTTMSTRGPPPNTGFASFLGLNGFFPRPPSTTMASTMMTTTTTTTAEIPEAVPEPEPNATDISASSEESTEEETMGVKNVYVNIPGFTMSSSSSAHPPPADDGNEEATTEIDTPNEEESNMIPESGTTLQNSLAYQLQQVASMHNKTNPSKTMEMVASILKASALSSSGGRRPRVKKQNKWHYYRFLN</sequence>
<evidence type="ECO:0000256" key="2">
    <source>
        <dbReference type="SAM" id="SignalP"/>
    </source>
</evidence>
<keyword evidence="4" id="KW-1185">Reference proteome</keyword>
<reference evidence="3 4" key="1">
    <citation type="journal article" date="2016" name="Genome Biol. Evol.">
        <title>Gene Family Evolution Reflects Adaptation to Soil Environmental Stressors in the Genome of the Collembolan Orchesella cincta.</title>
        <authorList>
            <person name="Faddeeva-Vakhrusheva A."/>
            <person name="Derks M.F."/>
            <person name="Anvar S.Y."/>
            <person name="Agamennone V."/>
            <person name="Suring W."/>
            <person name="Smit S."/>
            <person name="van Straalen N.M."/>
            <person name="Roelofs D."/>
        </authorList>
    </citation>
    <scope>NUCLEOTIDE SEQUENCE [LARGE SCALE GENOMIC DNA]</scope>
    <source>
        <tissue evidence="3">Mixed pool</tissue>
    </source>
</reference>
<evidence type="ECO:0000313" key="3">
    <source>
        <dbReference type="EMBL" id="ODM95538.1"/>
    </source>
</evidence>
<dbReference type="SUPFAM" id="SSF57625">
    <property type="entry name" value="Invertebrate chitin-binding proteins"/>
    <property type="match status" value="1"/>
</dbReference>
<dbReference type="InterPro" id="IPR036508">
    <property type="entry name" value="Chitin-bd_dom_sf"/>
</dbReference>
<feature type="compositionally biased region" description="Low complexity" evidence="1">
    <location>
        <begin position="137"/>
        <end position="150"/>
    </location>
</feature>
<feature type="region of interest" description="Disordered" evidence="1">
    <location>
        <begin position="128"/>
        <end position="150"/>
    </location>
</feature>
<evidence type="ECO:0008006" key="5">
    <source>
        <dbReference type="Google" id="ProtNLM"/>
    </source>
</evidence>
<accession>A0A1D2MRL7</accession>
<organism evidence="3 4">
    <name type="scientific">Orchesella cincta</name>
    <name type="common">Springtail</name>
    <name type="synonym">Podura cincta</name>
    <dbReference type="NCBI Taxonomy" id="48709"/>
    <lineage>
        <taxon>Eukaryota</taxon>
        <taxon>Metazoa</taxon>
        <taxon>Ecdysozoa</taxon>
        <taxon>Arthropoda</taxon>
        <taxon>Hexapoda</taxon>
        <taxon>Collembola</taxon>
        <taxon>Entomobryomorpha</taxon>
        <taxon>Entomobryoidea</taxon>
        <taxon>Orchesellidae</taxon>
        <taxon>Orchesellinae</taxon>
        <taxon>Orchesella</taxon>
    </lineage>
</organism>
<evidence type="ECO:0000313" key="4">
    <source>
        <dbReference type="Proteomes" id="UP000094527"/>
    </source>
</evidence>
<name>A0A1D2MRL7_ORCCI</name>
<feature type="region of interest" description="Disordered" evidence="1">
    <location>
        <begin position="202"/>
        <end position="232"/>
    </location>
</feature>
<keyword evidence="2" id="KW-0732">Signal</keyword>